<keyword evidence="5" id="KW-1185">Reference proteome</keyword>
<evidence type="ECO:0000256" key="2">
    <source>
        <dbReference type="SAM" id="SignalP"/>
    </source>
</evidence>
<organism evidence="4 5">
    <name type="scientific">Enterococcus camelliae</name>
    <dbReference type="NCBI Taxonomy" id="453959"/>
    <lineage>
        <taxon>Bacteria</taxon>
        <taxon>Bacillati</taxon>
        <taxon>Bacillota</taxon>
        <taxon>Bacilli</taxon>
        <taxon>Lactobacillales</taxon>
        <taxon>Enterococcaceae</taxon>
        <taxon>Enterococcus</taxon>
    </lineage>
</organism>
<evidence type="ECO:0000256" key="1">
    <source>
        <dbReference type="ARBA" id="ARBA00022729"/>
    </source>
</evidence>
<dbReference type="Gene3D" id="3.40.190.10">
    <property type="entry name" value="Periplasmic binding protein-like II"/>
    <property type="match status" value="2"/>
</dbReference>
<evidence type="ECO:0000313" key="4">
    <source>
        <dbReference type="EMBL" id="MFD2729370.1"/>
    </source>
</evidence>
<dbReference type="SMART" id="SM00062">
    <property type="entry name" value="PBPb"/>
    <property type="match status" value="1"/>
</dbReference>
<accession>A0ABW5TJB1</accession>
<dbReference type="PROSITE" id="PS51257">
    <property type="entry name" value="PROKAR_LIPOPROTEIN"/>
    <property type="match status" value="1"/>
</dbReference>
<dbReference type="Pfam" id="PF00497">
    <property type="entry name" value="SBP_bac_3"/>
    <property type="match status" value="1"/>
</dbReference>
<dbReference type="PANTHER" id="PTHR35936">
    <property type="entry name" value="MEMBRANE-BOUND LYTIC MUREIN TRANSGLYCOSYLASE F"/>
    <property type="match status" value="1"/>
</dbReference>
<dbReference type="Proteomes" id="UP001597427">
    <property type="component" value="Unassembled WGS sequence"/>
</dbReference>
<name>A0ABW5TJB1_9ENTE</name>
<dbReference type="PANTHER" id="PTHR35936:SF17">
    <property type="entry name" value="ARGININE-BINDING EXTRACELLULAR PROTEIN ARTP"/>
    <property type="match status" value="1"/>
</dbReference>
<proteinExistence type="predicted"/>
<evidence type="ECO:0000313" key="5">
    <source>
        <dbReference type="Proteomes" id="UP001597427"/>
    </source>
</evidence>
<reference evidence="5" key="1">
    <citation type="journal article" date="2019" name="Int. J. Syst. Evol. Microbiol.">
        <title>The Global Catalogue of Microorganisms (GCM) 10K type strain sequencing project: providing services to taxonomists for standard genome sequencing and annotation.</title>
        <authorList>
            <consortium name="The Broad Institute Genomics Platform"/>
            <consortium name="The Broad Institute Genome Sequencing Center for Infectious Disease"/>
            <person name="Wu L."/>
            <person name="Ma J."/>
        </authorList>
    </citation>
    <scope>NUCLEOTIDE SEQUENCE [LARGE SCALE GENOMIC DNA]</scope>
    <source>
        <strain evidence="5">TISTR 932</strain>
    </source>
</reference>
<keyword evidence="1 2" id="KW-0732">Signal</keyword>
<feature type="domain" description="Solute-binding protein family 3/N-terminal" evidence="3">
    <location>
        <begin position="47"/>
        <end position="282"/>
    </location>
</feature>
<evidence type="ECO:0000259" key="3">
    <source>
        <dbReference type="SMART" id="SM00062"/>
    </source>
</evidence>
<dbReference type="SUPFAM" id="SSF53850">
    <property type="entry name" value="Periplasmic binding protein-like II"/>
    <property type="match status" value="1"/>
</dbReference>
<dbReference type="InterPro" id="IPR001638">
    <property type="entry name" value="Solute-binding_3/MltF_N"/>
</dbReference>
<dbReference type="EMBL" id="JBHUMO010000044">
    <property type="protein sequence ID" value="MFD2729370.1"/>
    <property type="molecule type" value="Genomic_DNA"/>
</dbReference>
<dbReference type="RefSeq" id="WP_379981646.1">
    <property type="nucleotide sequence ID" value="NZ_JBHUMO010000044.1"/>
</dbReference>
<comment type="caution">
    <text evidence="4">The sequence shown here is derived from an EMBL/GenBank/DDBJ whole genome shotgun (WGS) entry which is preliminary data.</text>
</comment>
<feature type="signal peptide" evidence="2">
    <location>
        <begin position="1"/>
        <end position="21"/>
    </location>
</feature>
<sequence length="292" mass="31374">MNKKKWLFSTIITVLTVVSLAACGSSSSNKSSSTSTDKLAQIKKSGKLTVGTSPDFPPSEFYILNDKGEKEIVGSDISLAKAIAKEIGVKLDIKATDFNGVLANIQTGSVDIGISGFVGTDERKKIMDFSDGYEQEVSDGYQGILTTKEVAQKYTTLADLKKAKLKVGSQSGSIQYELATAITSAANIKQYGTMDAAVLALNSGDIDAVTVSTTSVEPLLTSFPNLTLLSKEEFNLDPKNKYATNVIGIPKDDANKSLIKLINKVIKENKDNGNLKKWKDEATEQAKKAINE</sequence>
<feature type="chain" id="PRO_5046598092" evidence="2">
    <location>
        <begin position="22"/>
        <end position="292"/>
    </location>
</feature>
<gene>
    <name evidence="4" type="ORF">ACFSR0_08020</name>
</gene>
<protein>
    <submittedName>
        <fullName evidence="4">Transporter substrate-binding domain-containing protein</fullName>
    </submittedName>
</protein>